<evidence type="ECO:0000313" key="2">
    <source>
        <dbReference type="Proteomes" id="UP001230649"/>
    </source>
</evidence>
<organism evidence="1 2">
    <name type="scientific">Naganishia adeliensis</name>
    <dbReference type="NCBI Taxonomy" id="92952"/>
    <lineage>
        <taxon>Eukaryota</taxon>
        <taxon>Fungi</taxon>
        <taxon>Dikarya</taxon>
        <taxon>Basidiomycota</taxon>
        <taxon>Agaricomycotina</taxon>
        <taxon>Tremellomycetes</taxon>
        <taxon>Filobasidiales</taxon>
        <taxon>Filobasidiaceae</taxon>
        <taxon>Naganishia</taxon>
    </lineage>
</organism>
<name>A0ACC2W6Q8_9TREE</name>
<dbReference type="Proteomes" id="UP001230649">
    <property type="component" value="Unassembled WGS sequence"/>
</dbReference>
<reference evidence="1" key="1">
    <citation type="submission" date="2023-04" db="EMBL/GenBank/DDBJ databases">
        <title>Draft Genome sequencing of Naganishia species isolated from polar environments using Oxford Nanopore Technology.</title>
        <authorList>
            <person name="Leo P."/>
            <person name="Venkateswaran K."/>
        </authorList>
    </citation>
    <scope>NUCLEOTIDE SEQUENCE</scope>
    <source>
        <strain evidence="1">MNA-CCFEE 5262</strain>
    </source>
</reference>
<gene>
    <name evidence="1" type="ORF">QFC20_003969</name>
</gene>
<sequence>MLHRGNRTWTPYVDPHPEKENTLSALPLKTPVRHLGAAGKHHTINGKASLLGSTGNGKASGSQTVKGKGKEKEAGVEGKRAPMTVFKDRNLVLTGKKNGVSMRGSRQDGTPGEGDTFGIKKLEFKPAGTTTAPLKNKSKLSQQVSIPSPADDGFSALPLQRTPPMAQTQAPRTSLGGVESTPLPSATRSRRRSRHSFTPSRPSPNDAEPTQMATPLPAQPINSGPIAYRFPASASHSNLLAPNTLDNKSFITPARPSYRAYLSPPEYEMDGEDGDTSGRDESFEMGEMRMRVGALGVVDENEGEMMVDGDLEARQMDATVLESDGEVEYMPPKVVPLPDVIPFDFVPLKTLGQQLNQIRSDFFIADGDSDDEAYPYVERLWNPDLGKQELLLGGWEGDEEVVPAGEAMAGMKRLEMRPGSEFHNPVFAALKINQARMTMKPKLAVPSSTQPTRRPMTAPGRKPVTQPTRPGSSTVSAQQRPTAPVRRPVSSSTAKQTQPIVRPISSTGQARQRPTPTPSTTSRVPPTARPAVVNSAKPRTGIQRPVTSRPVLGQTRPNVKPQPVPEPLLKCEDVGFEL</sequence>
<proteinExistence type="predicted"/>
<protein>
    <submittedName>
        <fullName evidence="1">Uncharacterized protein</fullName>
    </submittedName>
</protein>
<dbReference type="EMBL" id="JASBWS010000041">
    <property type="protein sequence ID" value="KAJ9106785.1"/>
    <property type="molecule type" value="Genomic_DNA"/>
</dbReference>
<accession>A0ACC2W6Q8</accession>
<evidence type="ECO:0000313" key="1">
    <source>
        <dbReference type="EMBL" id="KAJ9106785.1"/>
    </source>
</evidence>
<comment type="caution">
    <text evidence="1">The sequence shown here is derived from an EMBL/GenBank/DDBJ whole genome shotgun (WGS) entry which is preliminary data.</text>
</comment>
<keyword evidence="2" id="KW-1185">Reference proteome</keyword>